<accession>A0A1L3F878</accession>
<dbReference type="Proteomes" id="UP000181962">
    <property type="component" value="Chromosome"/>
</dbReference>
<name>A0A1L3F878_BRAJP</name>
<dbReference type="RefSeq" id="WP_071910628.1">
    <property type="nucleotide sequence ID" value="NZ_CP017637.1"/>
</dbReference>
<evidence type="ECO:0000313" key="2">
    <source>
        <dbReference type="Proteomes" id="UP000181962"/>
    </source>
</evidence>
<gene>
    <name evidence="1" type="ORF">BKD09_14210</name>
</gene>
<reference evidence="1 2" key="1">
    <citation type="submission" date="2016-11" db="EMBL/GenBank/DDBJ databases">
        <title>Complete Genome Sequence of Bradyrhizobium sp. strain J5, an isolated from soybean nodule in Hokkaido.</title>
        <authorList>
            <person name="Kanehara K."/>
        </authorList>
    </citation>
    <scope>NUCLEOTIDE SEQUENCE [LARGE SCALE GENOMIC DNA]</scope>
    <source>
        <strain evidence="1 2">J5</strain>
    </source>
</reference>
<organism evidence="1 2">
    <name type="scientific">Bradyrhizobium japonicum</name>
    <dbReference type="NCBI Taxonomy" id="375"/>
    <lineage>
        <taxon>Bacteria</taxon>
        <taxon>Pseudomonadati</taxon>
        <taxon>Pseudomonadota</taxon>
        <taxon>Alphaproteobacteria</taxon>
        <taxon>Hyphomicrobiales</taxon>
        <taxon>Nitrobacteraceae</taxon>
        <taxon>Bradyrhizobium</taxon>
    </lineage>
</organism>
<sequence>MSSTFSEKQVHDALYAKGGLEPFVQDSPEIEKALDEADYTPPKIDPAEYPGPDFELWKFVKSRALQKIGRLHRTVRYGDFIGSKINLRTDDTKPMQLDLLGQHEPGLFILELKVDKTAERNAFSEMFAYSNYIAEMFALSGSKDITNVLVAKLDNKITAQAYLYDLLIADRNVIVYRPEFPTGSLDDLTLDLHIPSDEDFQHLTNRLLSHESMDCVLVSFDDMKGWFDSNEDGGDLNDYTIEHLSKLSTYAAQLMEAERLHGFCFVRKRWKEVQMGYGNSLIICAINPFRIAGREQSNDILEQLDEKHHYAFFEVPEMGFDSRLFALAKRAIKDGLTHDYDCELESAVWSAMVVSMIEVVFTHNFAFRPTGIFREAYSNYLNMLYADENAGLCDEDISVLKVNELYSWFNAWQFMERCGFTEPDHKDGLEDESVG</sequence>
<dbReference type="EMBL" id="CP017637">
    <property type="protein sequence ID" value="APG09493.1"/>
    <property type="molecule type" value="Genomic_DNA"/>
</dbReference>
<dbReference type="AlphaFoldDB" id="A0A1L3F878"/>
<proteinExistence type="predicted"/>
<protein>
    <submittedName>
        <fullName evidence="1">Uncharacterized protein</fullName>
    </submittedName>
</protein>
<evidence type="ECO:0000313" key="1">
    <source>
        <dbReference type="EMBL" id="APG09493.1"/>
    </source>
</evidence>